<dbReference type="PROSITE" id="PS51186">
    <property type="entry name" value="GNAT"/>
    <property type="match status" value="1"/>
</dbReference>
<evidence type="ECO:0000313" key="4">
    <source>
        <dbReference type="EMBL" id="MFD1722560.1"/>
    </source>
</evidence>
<protein>
    <submittedName>
        <fullName evidence="4">GNAT family N-acetyltransferase</fullName>
        <ecNumber evidence="4">2.3.-.-</ecNumber>
    </submittedName>
</protein>
<keyword evidence="5" id="KW-1185">Reference proteome</keyword>
<dbReference type="InterPro" id="IPR050832">
    <property type="entry name" value="Bact_Acetyltransf"/>
</dbReference>
<dbReference type="GO" id="GO:0016746">
    <property type="term" value="F:acyltransferase activity"/>
    <property type="evidence" value="ECO:0007669"/>
    <property type="project" value="UniProtKB-KW"/>
</dbReference>
<feature type="domain" description="N-acetyltransferase" evidence="3">
    <location>
        <begin position="3"/>
        <end position="148"/>
    </location>
</feature>
<evidence type="ECO:0000313" key="5">
    <source>
        <dbReference type="Proteomes" id="UP001597347"/>
    </source>
</evidence>
<name>A0ABW4LIC3_9MICO</name>
<dbReference type="EMBL" id="JBHUEA010000022">
    <property type="protein sequence ID" value="MFD1722560.1"/>
    <property type="molecule type" value="Genomic_DNA"/>
</dbReference>
<dbReference type="CDD" id="cd04301">
    <property type="entry name" value="NAT_SF"/>
    <property type="match status" value="1"/>
</dbReference>
<proteinExistence type="predicted"/>
<accession>A0ABW4LIC3</accession>
<dbReference type="InterPro" id="IPR016181">
    <property type="entry name" value="Acyl_CoA_acyltransferase"/>
</dbReference>
<dbReference type="Proteomes" id="UP001597347">
    <property type="component" value="Unassembled WGS sequence"/>
</dbReference>
<organism evidence="4 5">
    <name type="scientific">Amnibacterium endophyticum</name>
    <dbReference type="NCBI Taxonomy" id="2109337"/>
    <lineage>
        <taxon>Bacteria</taxon>
        <taxon>Bacillati</taxon>
        <taxon>Actinomycetota</taxon>
        <taxon>Actinomycetes</taxon>
        <taxon>Micrococcales</taxon>
        <taxon>Microbacteriaceae</taxon>
        <taxon>Amnibacterium</taxon>
    </lineage>
</organism>
<keyword evidence="1 4" id="KW-0808">Transferase</keyword>
<dbReference type="Pfam" id="PF00583">
    <property type="entry name" value="Acetyltransf_1"/>
    <property type="match status" value="1"/>
</dbReference>
<dbReference type="RefSeq" id="WP_377935766.1">
    <property type="nucleotide sequence ID" value="NZ_JBHUEA010000022.1"/>
</dbReference>
<comment type="caution">
    <text evidence="4">The sequence shown here is derived from an EMBL/GenBank/DDBJ whole genome shotgun (WGS) entry which is preliminary data.</text>
</comment>
<evidence type="ECO:0000259" key="3">
    <source>
        <dbReference type="PROSITE" id="PS51186"/>
    </source>
</evidence>
<sequence>MTVTISALGEREFFAWYSLLAEYAASNDVTLSDEHVMRVFTAVQAPGSFGLVAHDEGGSVVGLVHVRRVERLLTEEAAYEVEDLFVSQDARRQGVATALIEHVRTRAESDGLGRLRWVAKQDDPAAKALQEKFAASAGGWVLQSLPVA</sequence>
<dbReference type="SUPFAM" id="SSF55729">
    <property type="entry name" value="Acyl-CoA N-acyltransferases (Nat)"/>
    <property type="match status" value="1"/>
</dbReference>
<gene>
    <name evidence="4" type="ORF">ACFSBI_13475</name>
</gene>
<keyword evidence="2 4" id="KW-0012">Acyltransferase</keyword>
<reference evidence="5" key="1">
    <citation type="journal article" date="2019" name="Int. J. Syst. Evol. Microbiol.">
        <title>The Global Catalogue of Microorganisms (GCM) 10K type strain sequencing project: providing services to taxonomists for standard genome sequencing and annotation.</title>
        <authorList>
            <consortium name="The Broad Institute Genomics Platform"/>
            <consortium name="The Broad Institute Genome Sequencing Center for Infectious Disease"/>
            <person name="Wu L."/>
            <person name="Ma J."/>
        </authorList>
    </citation>
    <scope>NUCLEOTIDE SEQUENCE [LARGE SCALE GENOMIC DNA]</scope>
    <source>
        <strain evidence="5">CGMCC 1.12471</strain>
    </source>
</reference>
<dbReference type="InterPro" id="IPR000182">
    <property type="entry name" value="GNAT_dom"/>
</dbReference>
<dbReference type="Gene3D" id="3.40.630.30">
    <property type="match status" value="1"/>
</dbReference>
<evidence type="ECO:0000256" key="2">
    <source>
        <dbReference type="ARBA" id="ARBA00023315"/>
    </source>
</evidence>
<dbReference type="EC" id="2.3.-.-" evidence="4"/>
<evidence type="ECO:0000256" key="1">
    <source>
        <dbReference type="ARBA" id="ARBA00022679"/>
    </source>
</evidence>
<dbReference type="PANTHER" id="PTHR43877">
    <property type="entry name" value="AMINOALKYLPHOSPHONATE N-ACETYLTRANSFERASE-RELATED-RELATED"/>
    <property type="match status" value="1"/>
</dbReference>
<dbReference type="PANTHER" id="PTHR43877:SF2">
    <property type="entry name" value="AMINOALKYLPHOSPHONATE N-ACETYLTRANSFERASE-RELATED"/>
    <property type="match status" value="1"/>
</dbReference>